<dbReference type="GO" id="GO:0000917">
    <property type="term" value="P:division septum assembly"/>
    <property type="evidence" value="ECO:0007669"/>
    <property type="project" value="TreeGrafter"/>
</dbReference>
<feature type="domain" description="Arrestin-like N-terminal" evidence="2">
    <location>
        <begin position="45"/>
        <end position="196"/>
    </location>
</feature>
<reference evidence="3" key="1">
    <citation type="submission" date="2021-06" db="EMBL/GenBank/DDBJ databases">
        <authorList>
            <person name="Kallberg Y."/>
            <person name="Tangrot J."/>
            <person name="Rosling A."/>
        </authorList>
    </citation>
    <scope>NUCLEOTIDE SEQUENCE</scope>
    <source>
        <strain evidence="3">CL551</strain>
    </source>
</reference>
<name>A0A9N9N808_9GLOM</name>
<dbReference type="GO" id="GO:0000935">
    <property type="term" value="C:division septum"/>
    <property type="evidence" value="ECO:0007669"/>
    <property type="project" value="TreeGrafter"/>
</dbReference>
<dbReference type="Proteomes" id="UP000789342">
    <property type="component" value="Unassembled WGS sequence"/>
</dbReference>
<dbReference type="InterPro" id="IPR011021">
    <property type="entry name" value="Arrestin-like_N"/>
</dbReference>
<dbReference type="InterPro" id="IPR014752">
    <property type="entry name" value="Arrestin-like_C"/>
</dbReference>
<dbReference type="Pfam" id="PF00339">
    <property type="entry name" value="Arrestin_N"/>
    <property type="match status" value="1"/>
</dbReference>
<dbReference type="Gene3D" id="2.60.40.640">
    <property type="match status" value="1"/>
</dbReference>
<evidence type="ECO:0000313" key="3">
    <source>
        <dbReference type="EMBL" id="CAG8710628.1"/>
    </source>
</evidence>
<comment type="caution">
    <text evidence="3">The sequence shown here is derived from an EMBL/GenBank/DDBJ whole genome shotgun (WGS) entry which is preliminary data.</text>
</comment>
<accession>A0A9N9N808</accession>
<dbReference type="PANTHER" id="PTHR36419:SF1">
    <property type="entry name" value="RHO1 GEF LOCALIZING PROTEIN 1"/>
    <property type="match status" value="1"/>
</dbReference>
<feature type="non-terminal residue" evidence="3">
    <location>
        <position position="244"/>
    </location>
</feature>
<keyword evidence="4" id="KW-1185">Reference proteome</keyword>
<dbReference type="AlphaFoldDB" id="A0A9N9N808"/>
<evidence type="ECO:0000259" key="2">
    <source>
        <dbReference type="Pfam" id="PF00339"/>
    </source>
</evidence>
<sequence>MSSTNEESTTGPKLPISRNSRKAFFSFSNGATSFQQGCLGEQQATISGVLNIRYTDKKPIFAKKIEISFVGKEYAFFRGTVSEDQKTKNDDDEISDDEISDDEIPEDDGTFSTHTAKRKIFETSVCIWKSQSKGSYEGVKFLDLPFKFQLPDNLPPSICMDRGWGRIYYMLKAVISRQPINPDSNKSRKMIKMMVPVVRYTATPSPTPSRWFAKEEGPVVTRSVCYDVSLDRETFGPGGTVTVP</sequence>
<gene>
    <name evidence="3" type="ORF">AMORRO_LOCUS12664</name>
</gene>
<evidence type="ECO:0000256" key="1">
    <source>
        <dbReference type="SAM" id="MobiDB-lite"/>
    </source>
</evidence>
<protein>
    <submittedName>
        <fullName evidence="3">5573_t:CDS:1</fullName>
    </submittedName>
</protein>
<evidence type="ECO:0000313" key="4">
    <source>
        <dbReference type="Proteomes" id="UP000789342"/>
    </source>
</evidence>
<feature type="compositionally biased region" description="Acidic residues" evidence="1">
    <location>
        <begin position="90"/>
        <end position="109"/>
    </location>
</feature>
<feature type="region of interest" description="Disordered" evidence="1">
    <location>
        <begin position="85"/>
        <end position="109"/>
    </location>
</feature>
<dbReference type="PANTHER" id="PTHR36419">
    <property type="entry name" value="ARRESTIN FAMILY PROTEIN 1"/>
    <property type="match status" value="1"/>
</dbReference>
<dbReference type="EMBL" id="CAJVPV010019314">
    <property type="protein sequence ID" value="CAG8710628.1"/>
    <property type="molecule type" value="Genomic_DNA"/>
</dbReference>
<dbReference type="OrthoDB" id="4001642at2759"/>
<organism evidence="3 4">
    <name type="scientific">Acaulospora morrowiae</name>
    <dbReference type="NCBI Taxonomy" id="94023"/>
    <lineage>
        <taxon>Eukaryota</taxon>
        <taxon>Fungi</taxon>
        <taxon>Fungi incertae sedis</taxon>
        <taxon>Mucoromycota</taxon>
        <taxon>Glomeromycotina</taxon>
        <taxon>Glomeromycetes</taxon>
        <taxon>Diversisporales</taxon>
        <taxon>Acaulosporaceae</taxon>
        <taxon>Acaulospora</taxon>
    </lineage>
</organism>
<dbReference type="InterPro" id="IPR053060">
    <property type="entry name" value="Cytokinesis_Signaling_Reg"/>
</dbReference>
<proteinExistence type="predicted"/>